<dbReference type="FunFam" id="1.10.730.10:FF:000002">
    <property type="entry name" value="Leucine--tRNA ligase"/>
    <property type="match status" value="1"/>
</dbReference>
<sequence>MIKRVEIIHRVRYSTASTIAKKIQFSKLDEKWKAKWKSQSPTGSLHPTKHLIPETNEKFYSLAMFPYPSGVLHIGHLRVYTISDVVARYKRSKGFNVIHPMGWDAFGLPAENAAVERNINPSEWTETNIAKMKNQMETFLADFDWQREVNTSSPEYYKWTQKIFLMLFERGLAYRKAAEINWDPVDNTVLANEQVDAEGRSWRSGAIVEKRNLEQWFIGITKYAKELNRDLKNLPDWPEKVKTMQKNWIGESNGVEINIPVNFPGLEHVTVFTSRPDTLFSMQFVALALNHPIVEAAAREDQELAAFIESAKSIDDPTSKAGYMLKNIKASIPIDVHNNIKKSFDIPVFTAPYVLGNYGHGAVMGCPGHDERDFDFWKLNGSKGVPAIQIITPKKQNAKDDYPYTLKKGTLEDSSVLTHGLNDIGEYKGKTIEKATQMITDCLKSHSLGDYTTQFKIRDWLISRQRYWGAPIPIIHCHDCGPVAVPDKDLPVMLPDVKGKHFGKGNPLGNIEEFVNCKCPSCGNDAERETDTMDTFMDSSWYFFRYLDSKNENLPIGPEANKQMPVDLYVGGVEHAILHLLYSRFIAKFLSDCGLWDGEPHHKEPFKKLVTQGMVHGKTFSDPITGKFLIPDELDFTDPANPLIKATGKTPVVTFEKMSKSKHNGADPGEFIERYGADVIRAHLLFSAPVSDTLNWQEEQITGTDRWLRRVIQLGDSITEIPKDQFKTEASRSSQTFQNVTLNKVHYDTIEFNSQELELYNTIQGYVQSIASSIEVKFSLNTIVSDLMKMTNTISEAIKTTNTYNQDLIFDSYQKLLICMSPVTPATAEECWERFALNQGKPAPKSIFYEKFPTDVPIESNLTMYNIFINGRHRGTMEAPKSFAKESETEIVKQISGVEKFNDLITGPVRKVIAKPSMISIVFK</sequence>
<evidence type="ECO:0000256" key="10">
    <source>
        <dbReference type="ARBA" id="ARBA00047469"/>
    </source>
</evidence>
<dbReference type="InterPro" id="IPR013155">
    <property type="entry name" value="M/V/L/I-tRNA-synth_anticd-bd"/>
</dbReference>
<evidence type="ECO:0000313" key="16">
    <source>
        <dbReference type="EMBL" id="KAF6070756.1"/>
    </source>
</evidence>
<dbReference type="Pfam" id="PF00133">
    <property type="entry name" value="tRNA-synt_1"/>
    <property type="match status" value="1"/>
</dbReference>
<dbReference type="Gene3D" id="3.40.50.620">
    <property type="entry name" value="HUPs"/>
    <property type="match status" value="2"/>
</dbReference>
<comment type="caution">
    <text evidence="16">The sequence shown here is derived from an EMBL/GenBank/DDBJ whole genome shotgun (WGS) entry which is preliminary data.</text>
</comment>
<keyword evidence="4 11" id="KW-0436">Ligase</keyword>
<comment type="similarity">
    <text evidence="2 11">Belongs to the class-I aminoacyl-tRNA synthetase family.</text>
</comment>
<gene>
    <name evidence="16" type="ORF">FOB64_001843</name>
</gene>
<dbReference type="FunFam" id="3.40.50.620:FF:000003">
    <property type="entry name" value="Leucine--tRNA ligase"/>
    <property type="match status" value="1"/>
</dbReference>
<dbReference type="InterPro" id="IPR025709">
    <property type="entry name" value="Leu_tRNA-synth_edit"/>
</dbReference>
<dbReference type="InterPro" id="IPR015413">
    <property type="entry name" value="Methionyl/Leucyl_tRNA_Synth"/>
</dbReference>
<dbReference type="GO" id="GO:0005759">
    <property type="term" value="C:mitochondrial matrix"/>
    <property type="evidence" value="ECO:0007669"/>
    <property type="project" value="UniProtKB-SubCell"/>
</dbReference>
<evidence type="ECO:0000256" key="8">
    <source>
        <dbReference type="ARBA" id="ARBA00023146"/>
    </source>
</evidence>
<feature type="domain" description="Methionyl/Leucyl tRNA synthetase" evidence="14">
    <location>
        <begin position="65"/>
        <end position="197"/>
    </location>
</feature>
<dbReference type="SUPFAM" id="SSF47323">
    <property type="entry name" value="Anticodon-binding domain of a subclass of class I aminoacyl-tRNA synthetases"/>
    <property type="match status" value="1"/>
</dbReference>
<dbReference type="NCBIfam" id="TIGR00396">
    <property type="entry name" value="leuS_bact"/>
    <property type="match status" value="1"/>
</dbReference>
<proteinExistence type="inferred from homology"/>
<dbReference type="SUPFAM" id="SSF50677">
    <property type="entry name" value="ValRS/IleRS/LeuRS editing domain"/>
    <property type="match status" value="1"/>
</dbReference>
<dbReference type="Pfam" id="PF09334">
    <property type="entry name" value="tRNA-synt_1g"/>
    <property type="match status" value="1"/>
</dbReference>
<protein>
    <recommendedName>
        <fullName evidence="3">leucine--tRNA ligase</fullName>
        <ecNumber evidence="3">6.1.1.4</ecNumber>
    </recommendedName>
    <alternativeName>
        <fullName evidence="9">Leucyl-tRNA synthetase</fullName>
    </alternativeName>
</protein>
<feature type="domain" description="Aminoacyl-tRNA synthetase class Ia" evidence="12">
    <location>
        <begin position="456"/>
        <end position="616"/>
    </location>
</feature>
<evidence type="ECO:0000256" key="5">
    <source>
        <dbReference type="ARBA" id="ARBA00022741"/>
    </source>
</evidence>
<dbReference type="AlphaFoldDB" id="A0A8H6C2H0"/>
<evidence type="ECO:0000313" key="17">
    <source>
        <dbReference type="Proteomes" id="UP000536275"/>
    </source>
</evidence>
<evidence type="ECO:0000256" key="11">
    <source>
        <dbReference type="RuleBase" id="RU363035"/>
    </source>
</evidence>
<dbReference type="PROSITE" id="PS00178">
    <property type="entry name" value="AA_TRNA_LIGASE_I"/>
    <property type="match status" value="1"/>
</dbReference>
<dbReference type="GO" id="GO:0004823">
    <property type="term" value="F:leucine-tRNA ligase activity"/>
    <property type="evidence" value="ECO:0007669"/>
    <property type="project" value="UniProtKB-EC"/>
</dbReference>
<feature type="domain" description="Methionyl/Valyl/Leucyl/Isoleucyl-tRNA synthetase anticodon-binding" evidence="13">
    <location>
        <begin position="760"/>
        <end position="881"/>
    </location>
</feature>
<dbReference type="InterPro" id="IPR002300">
    <property type="entry name" value="aa-tRNA-synth_Ia"/>
</dbReference>
<dbReference type="GO" id="GO:0005524">
    <property type="term" value="F:ATP binding"/>
    <property type="evidence" value="ECO:0007669"/>
    <property type="project" value="UniProtKB-KW"/>
</dbReference>
<organism evidence="16 17">
    <name type="scientific">Candida albicans</name>
    <name type="common">Yeast</name>
    <dbReference type="NCBI Taxonomy" id="5476"/>
    <lineage>
        <taxon>Eukaryota</taxon>
        <taxon>Fungi</taxon>
        <taxon>Dikarya</taxon>
        <taxon>Ascomycota</taxon>
        <taxon>Saccharomycotina</taxon>
        <taxon>Pichiomycetes</taxon>
        <taxon>Debaryomycetaceae</taxon>
        <taxon>Candida/Lodderomyces clade</taxon>
        <taxon>Candida</taxon>
    </lineage>
</organism>
<dbReference type="InterPro" id="IPR002302">
    <property type="entry name" value="Leu-tRNA-ligase"/>
</dbReference>
<accession>A0A8H6C2H0</accession>
<dbReference type="InterPro" id="IPR014729">
    <property type="entry name" value="Rossmann-like_a/b/a_fold"/>
</dbReference>
<reference evidence="16 17" key="1">
    <citation type="submission" date="2020-03" db="EMBL/GenBank/DDBJ databases">
        <title>FDA dAtabase for Regulatory Grade micrObial Sequences (FDA-ARGOS): Supporting development and validation of Infectious Disease Dx tests.</title>
        <authorList>
            <person name="Campos J."/>
            <person name="Goldberg B."/>
            <person name="Tallon L."/>
            <person name="Sadzewicz L."/>
            <person name="Vavikolanu K."/>
            <person name="Mehta A."/>
            <person name="Aluvathingal J."/>
            <person name="Nadendla S."/>
            <person name="Nandy P."/>
            <person name="Geyer C."/>
            <person name="Yan Y."/>
            <person name="Sichtig H."/>
        </authorList>
    </citation>
    <scope>NUCLEOTIDE SEQUENCE [LARGE SCALE GENOMIC DNA]</scope>
    <source>
        <strain evidence="16 17">FDAARGOS_656</strain>
    </source>
</reference>
<dbReference type="Pfam" id="PF08264">
    <property type="entry name" value="Anticodon_1"/>
    <property type="match status" value="1"/>
</dbReference>
<evidence type="ECO:0000256" key="7">
    <source>
        <dbReference type="ARBA" id="ARBA00022917"/>
    </source>
</evidence>
<dbReference type="InterPro" id="IPR009008">
    <property type="entry name" value="Val/Leu/Ile-tRNA-synth_edit"/>
</dbReference>
<dbReference type="CDD" id="cd00812">
    <property type="entry name" value="LeuRS_core"/>
    <property type="match status" value="1"/>
</dbReference>
<dbReference type="EMBL" id="JABWAD010000022">
    <property type="protein sequence ID" value="KAF6070756.1"/>
    <property type="molecule type" value="Genomic_DNA"/>
</dbReference>
<dbReference type="Proteomes" id="UP000536275">
    <property type="component" value="Unassembled WGS sequence"/>
</dbReference>
<keyword evidence="5 11" id="KW-0547">Nucleotide-binding</keyword>
<keyword evidence="8 11" id="KW-0030">Aminoacyl-tRNA synthetase</keyword>
<dbReference type="HAMAP" id="MF_00049_B">
    <property type="entry name" value="Leu_tRNA_synth_B"/>
    <property type="match status" value="1"/>
</dbReference>
<comment type="catalytic activity">
    <reaction evidence="10">
        <text>tRNA(Leu) + L-leucine + ATP = L-leucyl-tRNA(Leu) + AMP + diphosphate</text>
        <dbReference type="Rhea" id="RHEA:11688"/>
        <dbReference type="Rhea" id="RHEA-COMP:9613"/>
        <dbReference type="Rhea" id="RHEA-COMP:9622"/>
        <dbReference type="ChEBI" id="CHEBI:30616"/>
        <dbReference type="ChEBI" id="CHEBI:33019"/>
        <dbReference type="ChEBI" id="CHEBI:57427"/>
        <dbReference type="ChEBI" id="CHEBI:78442"/>
        <dbReference type="ChEBI" id="CHEBI:78494"/>
        <dbReference type="ChEBI" id="CHEBI:456215"/>
        <dbReference type="EC" id="6.1.1.4"/>
    </reaction>
</comment>
<dbReference type="GO" id="GO:0032543">
    <property type="term" value="P:mitochondrial translation"/>
    <property type="evidence" value="ECO:0007669"/>
    <property type="project" value="TreeGrafter"/>
</dbReference>
<evidence type="ECO:0000256" key="2">
    <source>
        <dbReference type="ARBA" id="ARBA00005594"/>
    </source>
</evidence>
<dbReference type="SUPFAM" id="SSF52374">
    <property type="entry name" value="Nucleotidylyl transferase"/>
    <property type="match status" value="1"/>
</dbReference>
<dbReference type="PRINTS" id="PR00985">
    <property type="entry name" value="TRNASYNTHLEU"/>
</dbReference>
<evidence type="ECO:0000259" key="15">
    <source>
        <dbReference type="Pfam" id="PF13603"/>
    </source>
</evidence>
<dbReference type="GO" id="GO:0006429">
    <property type="term" value="P:leucyl-tRNA aminoacylation"/>
    <property type="evidence" value="ECO:0007669"/>
    <property type="project" value="InterPro"/>
</dbReference>
<dbReference type="PANTHER" id="PTHR43740">
    <property type="entry name" value="LEUCYL-TRNA SYNTHETASE"/>
    <property type="match status" value="1"/>
</dbReference>
<evidence type="ECO:0000256" key="4">
    <source>
        <dbReference type="ARBA" id="ARBA00022598"/>
    </source>
</evidence>
<comment type="subcellular location">
    <subcellularLocation>
        <location evidence="1">Mitochondrion matrix</location>
    </subcellularLocation>
</comment>
<feature type="domain" description="Leucyl-tRNA synthetase editing" evidence="15">
    <location>
        <begin position="246"/>
        <end position="417"/>
    </location>
</feature>
<evidence type="ECO:0000256" key="6">
    <source>
        <dbReference type="ARBA" id="ARBA00022840"/>
    </source>
</evidence>
<dbReference type="PANTHER" id="PTHR43740:SF2">
    <property type="entry name" value="LEUCINE--TRNA LIGASE, MITOCHONDRIAL"/>
    <property type="match status" value="1"/>
</dbReference>
<dbReference type="FunFam" id="3.40.50.620:FF:000100">
    <property type="entry name" value="probable leucine--tRNA ligase, mitochondrial"/>
    <property type="match status" value="1"/>
</dbReference>
<dbReference type="InterPro" id="IPR001412">
    <property type="entry name" value="aa-tRNA-synth_I_CS"/>
</dbReference>
<dbReference type="Pfam" id="PF13603">
    <property type="entry name" value="tRNA-synt_1_2"/>
    <property type="match status" value="1"/>
</dbReference>
<dbReference type="GO" id="GO:0002161">
    <property type="term" value="F:aminoacyl-tRNA deacylase activity"/>
    <property type="evidence" value="ECO:0007669"/>
    <property type="project" value="InterPro"/>
</dbReference>
<keyword evidence="7 11" id="KW-0648">Protein biosynthesis</keyword>
<evidence type="ECO:0000256" key="1">
    <source>
        <dbReference type="ARBA" id="ARBA00004305"/>
    </source>
</evidence>
<dbReference type="Gene3D" id="1.10.730.10">
    <property type="entry name" value="Isoleucyl-tRNA Synthetase, Domain 1"/>
    <property type="match status" value="2"/>
</dbReference>
<evidence type="ECO:0000256" key="3">
    <source>
        <dbReference type="ARBA" id="ARBA00013164"/>
    </source>
</evidence>
<evidence type="ECO:0000259" key="14">
    <source>
        <dbReference type="Pfam" id="PF09334"/>
    </source>
</evidence>
<name>A0A8H6C2H0_CANAX</name>
<evidence type="ECO:0000259" key="12">
    <source>
        <dbReference type="Pfam" id="PF00133"/>
    </source>
</evidence>
<dbReference type="EC" id="6.1.1.4" evidence="3"/>
<dbReference type="InterPro" id="IPR009080">
    <property type="entry name" value="tRNAsynth_Ia_anticodon-bd"/>
</dbReference>
<evidence type="ECO:0000256" key="9">
    <source>
        <dbReference type="ARBA" id="ARBA00030520"/>
    </source>
</evidence>
<evidence type="ECO:0000259" key="13">
    <source>
        <dbReference type="Pfam" id="PF08264"/>
    </source>
</evidence>
<keyword evidence="6 11" id="KW-0067">ATP-binding</keyword>